<reference evidence="1 2" key="1">
    <citation type="submission" date="2018-06" db="EMBL/GenBank/DDBJ databases">
        <title>Chryseolinea flavus sp. nov., a member of the phylum Bacteroidetes isolated from soil.</title>
        <authorList>
            <person name="Li Y."/>
            <person name="Wang J."/>
        </authorList>
    </citation>
    <scope>NUCLEOTIDE SEQUENCE [LARGE SCALE GENOMIC DNA]</scope>
    <source>
        <strain evidence="1 2">SDU1-6</strain>
    </source>
</reference>
<protein>
    <submittedName>
        <fullName evidence="1">N-(5'-phosphoribosyl)anthranilate isomerase</fullName>
    </submittedName>
</protein>
<dbReference type="OrthoDB" id="941905at2"/>
<proteinExistence type="predicted"/>
<comment type="caution">
    <text evidence="1">The sequence shown here is derived from an EMBL/GenBank/DDBJ whole genome shotgun (WGS) entry which is preliminary data.</text>
</comment>
<name>A0A364XV46_9BACT</name>
<dbReference type="InterPro" id="IPR011060">
    <property type="entry name" value="RibuloseP-bd_barrel"/>
</dbReference>
<evidence type="ECO:0000313" key="2">
    <source>
        <dbReference type="Proteomes" id="UP000251889"/>
    </source>
</evidence>
<dbReference type="Gene3D" id="3.20.20.70">
    <property type="entry name" value="Aldolase class I"/>
    <property type="match status" value="1"/>
</dbReference>
<organism evidence="1 2">
    <name type="scientific">Pseudochryseolinea flava</name>
    <dbReference type="NCBI Taxonomy" id="2059302"/>
    <lineage>
        <taxon>Bacteria</taxon>
        <taxon>Pseudomonadati</taxon>
        <taxon>Bacteroidota</taxon>
        <taxon>Cytophagia</taxon>
        <taxon>Cytophagales</taxon>
        <taxon>Fulvivirgaceae</taxon>
        <taxon>Pseudochryseolinea</taxon>
    </lineage>
</organism>
<dbReference type="AlphaFoldDB" id="A0A364XV46"/>
<evidence type="ECO:0000313" key="1">
    <source>
        <dbReference type="EMBL" id="RAV98006.1"/>
    </source>
</evidence>
<dbReference type="Proteomes" id="UP000251889">
    <property type="component" value="Unassembled WGS sequence"/>
</dbReference>
<dbReference type="GO" id="GO:0016853">
    <property type="term" value="F:isomerase activity"/>
    <property type="evidence" value="ECO:0007669"/>
    <property type="project" value="UniProtKB-KW"/>
</dbReference>
<dbReference type="SUPFAM" id="SSF51366">
    <property type="entry name" value="Ribulose-phoshate binding barrel"/>
    <property type="match status" value="1"/>
</dbReference>
<keyword evidence="1" id="KW-0413">Isomerase</keyword>
<dbReference type="InterPro" id="IPR013785">
    <property type="entry name" value="Aldolase_TIM"/>
</dbReference>
<dbReference type="RefSeq" id="WP_112749821.1">
    <property type="nucleotide sequence ID" value="NZ_QMFY01000023.1"/>
</dbReference>
<dbReference type="EMBL" id="QMFY01000023">
    <property type="protein sequence ID" value="RAV98006.1"/>
    <property type="molecule type" value="Genomic_DNA"/>
</dbReference>
<accession>A0A364XV46</accession>
<sequence>MPLKTIVKVGNITNLSDARYCAGMGVDMLGFNVVENATDYISPKSFQEIRGWITGPKIVAQIVGLPSAAALDAVLEQYRPDLLELSTAEANMLGTIPLPYILVASTDTALPTNATPAYVMIAARDTYTGDIPTLLQITTLSQLDSALADSQVHGIALEGSNEIRPGLKSYDDLADILEALEVD</sequence>
<keyword evidence="2" id="KW-1185">Reference proteome</keyword>
<gene>
    <name evidence="1" type="ORF">DQQ10_25725</name>
</gene>